<feature type="domain" description="Shikimate dehydrogenase substrate binding N-terminal" evidence="10">
    <location>
        <begin position="12"/>
        <end position="93"/>
    </location>
</feature>
<comment type="subunit">
    <text evidence="8">Homodimer.</text>
</comment>
<dbReference type="PANTHER" id="PTHR21089">
    <property type="entry name" value="SHIKIMATE DEHYDROGENASE"/>
    <property type="match status" value="1"/>
</dbReference>
<dbReference type="InterPro" id="IPR011342">
    <property type="entry name" value="Shikimate_DH"/>
</dbReference>
<dbReference type="InterPro" id="IPR022893">
    <property type="entry name" value="Shikimate_DH_fam"/>
</dbReference>
<protein>
    <recommendedName>
        <fullName evidence="2 8">Shikimate dehydrogenase (NADP(+))</fullName>
        <shortName evidence="8">SDH</shortName>
        <ecNumber evidence="2 8">1.1.1.25</ecNumber>
    </recommendedName>
</protein>
<dbReference type="STRING" id="51642.NSMM_150101"/>
<dbReference type="RefSeq" id="WP_090283771.1">
    <property type="nucleotide sequence ID" value="NZ_FMWO01000020.1"/>
</dbReference>
<dbReference type="Pfam" id="PF08501">
    <property type="entry name" value="Shikimate_dh_N"/>
    <property type="match status" value="1"/>
</dbReference>
<evidence type="ECO:0000256" key="2">
    <source>
        <dbReference type="ARBA" id="ARBA00012962"/>
    </source>
</evidence>
<feature type="binding site" evidence="8">
    <location>
        <begin position="157"/>
        <end position="162"/>
    </location>
    <ligand>
        <name>NADP(+)</name>
        <dbReference type="ChEBI" id="CHEBI:58349"/>
    </ligand>
</feature>
<feature type="binding site" evidence="8">
    <location>
        <position position="108"/>
    </location>
    <ligand>
        <name>shikimate</name>
        <dbReference type="ChEBI" id="CHEBI:36208"/>
    </ligand>
</feature>
<keyword evidence="3 8" id="KW-0028">Amino-acid biosynthesis</keyword>
<dbReference type="GO" id="GO:0008652">
    <property type="term" value="P:amino acid biosynthetic process"/>
    <property type="evidence" value="ECO:0007669"/>
    <property type="project" value="UniProtKB-KW"/>
</dbReference>
<dbReference type="HAMAP" id="MF_00222">
    <property type="entry name" value="Shikimate_DH_AroE"/>
    <property type="match status" value="1"/>
</dbReference>
<proteinExistence type="inferred from homology"/>
<feature type="active site" description="Proton acceptor" evidence="8">
    <location>
        <position position="71"/>
    </location>
</feature>
<dbReference type="EC" id="1.1.1.25" evidence="2 8"/>
<dbReference type="FunFam" id="3.40.50.10860:FF:000006">
    <property type="entry name" value="Shikimate dehydrogenase (NADP(+))"/>
    <property type="match status" value="1"/>
</dbReference>
<dbReference type="UniPathway" id="UPA00053">
    <property type="reaction ID" value="UER00087"/>
</dbReference>
<dbReference type="SUPFAM" id="SSF53223">
    <property type="entry name" value="Aminoacid dehydrogenase-like, N-terminal domain"/>
    <property type="match status" value="1"/>
</dbReference>
<comment type="similarity">
    <text evidence="8">Belongs to the shikimate dehydrogenase family.</text>
</comment>
<evidence type="ECO:0000259" key="11">
    <source>
        <dbReference type="Pfam" id="PF18317"/>
    </source>
</evidence>
<evidence type="ECO:0000256" key="7">
    <source>
        <dbReference type="ARBA" id="ARBA00049442"/>
    </source>
</evidence>
<dbReference type="NCBIfam" id="TIGR00507">
    <property type="entry name" value="aroE"/>
    <property type="match status" value="1"/>
</dbReference>
<dbReference type="GO" id="GO:0005829">
    <property type="term" value="C:cytosol"/>
    <property type="evidence" value="ECO:0007669"/>
    <property type="project" value="TreeGrafter"/>
</dbReference>
<dbReference type="AlphaFoldDB" id="A0A1G5SAY6"/>
<dbReference type="GO" id="GO:0009073">
    <property type="term" value="P:aromatic amino acid family biosynthetic process"/>
    <property type="evidence" value="ECO:0007669"/>
    <property type="project" value="UniProtKB-KW"/>
</dbReference>
<feature type="domain" description="Quinate/shikimate 5-dehydrogenase/glutamyl-tRNA reductase" evidence="9">
    <location>
        <begin position="123"/>
        <end position="198"/>
    </location>
</feature>
<comment type="pathway">
    <text evidence="1 8">Metabolic intermediate biosynthesis; chorismate biosynthesis; chorismate from D-erythrose 4-phosphate and phosphoenolpyruvate: step 4/7.</text>
</comment>
<dbReference type="EMBL" id="FMWO01000020">
    <property type="protein sequence ID" value="SCZ84363.1"/>
    <property type="molecule type" value="Genomic_DNA"/>
</dbReference>
<comment type="catalytic activity">
    <reaction evidence="7 8">
        <text>shikimate + NADP(+) = 3-dehydroshikimate + NADPH + H(+)</text>
        <dbReference type="Rhea" id="RHEA:17737"/>
        <dbReference type="ChEBI" id="CHEBI:15378"/>
        <dbReference type="ChEBI" id="CHEBI:16630"/>
        <dbReference type="ChEBI" id="CHEBI:36208"/>
        <dbReference type="ChEBI" id="CHEBI:57783"/>
        <dbReference type="ChEBI" id="CHEBI:58349"/>
        <dbReference type="EC" id="1.1.1.25"/>
    </reaction>
</comment>
<organism evidence="12 13">
    <name type="scientific">Nitrosomonas mobilis</name>
    <dbReference type="NCBI Taxonomy" id="51642"/>
    <lineage>
        <taxon>Bacteria</taxon>
        <taxon>Pseudomonadati</taxon>
        <taxon>Pseudomonadota</taxon>
        <taxon>Betaproteobacteria</taxon>
        <taxon>Nitrosomonadales</taxon>
        <taxon>Nitrosomonadaceae</taxon>
        <taxon>Nitrosomonas</taxon>
    </lineage>
</organism>
<feature type="binding site" evidence="8">
    <location>
        <position position="67"/>
    </location>
    <ligand>
        <name>shikimate</name>
        <dbReference type="ChEBI" id="CHEBI:36208"/>
    </ligand>
</feature>
<evidence type="ECO:0000256" key="1">
    <source>
        <dbReference type="ARBA" id="ARBA00004871"/>
    </source>
</evidence>
<reference evidence="12 13" key="1">
    <citation type="submission" date="2016-10" db="EMBL/GenBank/DDBJ databases">
        <authorList>
            <person name="de Groot N.N."/>
        </authorList>
    </citation>
    <scope>NUCLEOTIDE SEQUENCE [LARGE SCALE GENOMIC DNA]</scope>
    <source>
        <strain evidence="12">1</strain>
    </source>
</reference>
<dbReference type="NCBIfam" id="NF001310">
    <property type="entry name" value="PRK00258.1-2"/>
    <property type="match status" value="1"/>
</dbReference>
<evidence type="ECO:0000259" key="10">
    <source>
        <dbReference type="Pfam" id="PF08501"/>
    </source>
</evidence>
<comment type="function">
    <text evidence="8">Involved in the biosynthesis of the chorismate, which leads to the biosynthesis of aromatic amino acids. Catalyzes the reversible NADPH linked reduction of 3-dehydroshikimate (DHSA) to yield shikimate (SA).</text>
</comment>
<gene>
    <name evidence="8 12" type="primary">aroE</name>
    <name evidence="12" type="ORF">NSMM_150101</name>
</gene>
<evidence type="ECO:0000256" key="6">
    <source>
        <dbReference type="ARBA" id="ARBA00023141"/>
    </source>
</evidence>
<dbReference type="InterPro" id="IPR036291">
    <property type="entry name" value="NAD(P)-bd_dom_sf"/>
</dbReference>
<dbReference type="InterPro" id="IPR006151">
    <property type="entry name" value="Shikm_DH/Glu-tRNA_Rdtase"/>
</dbReference>
<accession>A0A1G5SAY6</accession>
<evidence type="ECO:0000259" key="9">
    <source>
        <dbReference type="Pfam" id="PF01488"/>
    </source>
</evidence>
<dbReference type="GO" id="GO:0019632">
    <property type="term" value="P:shikimate metabolic process"/>
    <property type="evidence" value="ECO:0007669"/>
    <property type="project" value="InterPro"/>
</dbReference>
<feature type="binding site" evidence="8">
    <location>
        <begin position="133"/>
        <end position="137"/>
    </location>
    <ligand>
        <name>NADP(+)</name>
        <dbReference type="ChEBI" id="CHEBI:58349"/>
    </ligand>
</feature>
<feature type="binding site" evidence="8">
    <location>
        <position position="83"/>
    </location>
    <ligand>
        <name>NADP(+)</name>
        <dbReference type="ChEBI" id="CHEBI:58349"/>
    </ligand>
</feature>
<name>A0A1G5SAY6_9PROT</name>
<dbReference type="InterPro" id="IPR013708">
    <property type="entry name" value="Shikimate_DH-bd_N"/>
</dbReference>
<evidence type="ECO:0000256" key="3">
    <source>
        <dbReference type="ARBA" id="ARBA00022605"/>
    </source>
</evidence>
<dbReference type="GO" id="GO:0009423">
    <property type="term" value="P:chorismate biosynthetic process"/>
    <property type="evidence" value="ECO:0007669"/>
    <property type="project" value="UniProtKB-UniRule"/>
</dbReference>
<evidence type="ECO:0000313" key="12">
    <source>
        <dbReference type="EMBL" id="SCZ84363.1"/>
    </source>
</evidence>
<dbReference type="Gene3D" id="3.40.50.10860">
    <property type="entry name" value="Leucine Dehydrogenase, chain A, domain 1"/>
    <property type="match status" value="1"/>
</dbReference>
<evidence type="ECO:0000256" key="4">
    <source>
        <dbReference type="ARBA" id="ARBA00022857"/>
    </source>
</evidence>
<keyword evidence="5 8" id="KW-0560">Oxidoreductase</keyword>
<evidence type="ECO:0000256" key="5">
    <source>
        <dbReference type="ARBA" id="ARBA00023002"/>
    </source>
</evidence>
<feature type="binding site" evidence="8">
    <location>
        <position position="92"/>
    </location>
    <ligand>
        <name>shikimate</name>
        <dbReference type="ChEBI" id="CHEBI:36208"/>
    </ligand>
</feature>
<keyword evidence="13" id="KW-1185">Reference proteome</keyword>
<dbReference type="InterPro" id="IPR046346">
    <property type="entry name" value="Aminoacid_DH-like_N_sf"/>
</dbReference>
<dbReference type="Gene3D" id="3.40.50.720">
    <property type="entry name" value="NAD(P)-binding Rossmann-like Domain"/>
    <property type="match status" value="1"/>
</dbReference>
<dbReference type="Proteomes" id="UP000198729">
    <property type="component" value="Unassembled WGS sequence"/>
</dbReference>
<evidence type="ECO:0000256" key="8">
    <source>
        <dbReference type="HAMAP-Rule" id="MF_00222"/>
    </source>
</evidence>
<feature type="binding site" evidence="8">
    <location>
        <position position="221"/>
    </location>
    <ligand>
        <name>NADP(+)</name>
        <dbReference type="ChEBI" id="CHEBI:58349"/>
    </ligand>
</feature>
<dbReference type="Pfam" id="PF01488">
    <property type="entry name" value="Shikimate_DH"/>
    <property type="match status" value="1"/>
</dbReference>
<dbReference type="OrthoDB" id="9776868at2"/>
<dbReference type="CDD" id="cd01065">
    <property type="entry name" value="NAD_bind_Shikimate_DH"/>
    <property type="match status" value="1"/>
</dbReference>
<dbReference type="Pfam" id="PF18317">
    <property type="entry name" value="SDH_C"/>
    <property type="match status" value="1"/>
</dbReference>
<dbReference type="InterPro" id="IPR041121">
    <property type="entry name" value="SDH_C"/>
</dbReference>
<dbReference type="GO" id="GO:0050661">
    <property type="term" value="F:NADP binding"/>
    <property type="evidence" value="ECO:0007669"/>
    <property type="project" value="InterPro"/>
</dbReference>
<feature type="binding site" evidence="8">
    <location>
        <begin position="20"/>
        <end position="22"/>
    </location>
    <ligand>
        <name>shikimate</name>
        <dbReference type="ChEBI" id="CHEBI:36208"/>
    </ligand>
</feature>
<feature type="binding site" evidence="8">
    <location>
        <position position="252"/>
    </location>
    <ligand>
        <name>shikimate</name>
        <dbReference type="ChEBI" id="CHEBI:36208"/>
    </ligand>
</feature>
<dbReference type="PANTHER" id="PTHR21089:SF1">
    <property type="entry name" value="BIFUNCTIONAL 3-DEHYDROQUINATE DEHYDRATASE_SHIKIMATE DEHYDROGENASE, CHLOROPLASTIC"/>
    <property type="match status" value="1"/>
</dbReference>
<keyword evidence="6 8" id="KW-0057">Aromatic amino acid biosynthesis</keyword>
<evidence type="ECO:0000313" key="13">
    <source>
        <dbReference type="Proteomes" id="UP000198729"/>
    </source>
</evidence>
<keyword evidence="4 8" id="KW-0521">NADP</keyword>
<feature type="binding site" evidence="8">
    <location>
        <position position="223"/>
    </location>
    <ligand>
        <name>shikimate</name>
        <dbReference type="ChEBI" id="CHEBI:36208"/>
    </ligand>
</feature>
<feature type="binding site" evidence="8">
    <location>
        <position position="245"/>
    </location>
    <ligand>
        <name>NADP(+)</name>
        <dbReference type="ChEBI" id="CHEBI:58349"/>
    </ligand>
</feature>
<sequence length="282" mass="30562">MTTTAPADRYAVVGNPIQHSKSPFIHTQFARQTGQIICYEAILAPLDTFRATVDAFRQSGGKGMNITVPFKLEAYTLATNLTERAASAQAVNTFRFEKDGAILGDNTDGAGLVRDIETNLGVPLQNKRLLLLGAGGAAHGVILPLLQKQPAQLTIANRTVGKAQQLARQFADYGRIDTGHFLDFAGEHFDILIHATSAGLQNELPPLPAGIFTDVLLAYDMLYRPQLTPFLQSAQNGGARQVADGTGMLVEQAAESFLLWRGIRPETPAIIQQIRQMQSHVS</sequence>
<feature type="domain" description="SDH C-terminal" evidence="11">
    <location>
        <begin position="245"/>
        <end position="275"/>
    </location>
</feature>
<dbReference type="SUPFAM" id="SSF51735">
    <property type="entry name" value="NAD(P)-binding Rossmann-fold domains"/>
    <property type="match status" value="1"/>
</dbReference>
<dbReference type="GO" id="GO:0004764">
    <property type="term" value="F:shikimate 3-dehydrogenase (NADP+) activity"/>
    <property type="evidence" value="ECO:0007669"/>
    <property type="project" value="UniProtKB-UniRule"/>
</dbReference>